<dbReference type="PANTHER" id="PTHR11923">
    <property type="entry name" value="SCAVENGER RECEPTOR CLASS B TYPE-1 SR-B1"/>
    <property type="match status" value="1"/>
</dbReference>
<comment type="caution">
    <text evidence="13">The sequence shown here is derived from an EMBL/GenBank/DDBJ whole genome shotgun (WGS) entry which is preliminary data.</text>
</comment>
<dbReference type="PRINTS" id="PR01609">
    <property type="entry name" value="CD36FAMILY"/>
</dbReference>
<evidence type="ECO:0000256" key="2">
    <source>
        <dbReference type="ARBA" id="ARBA00010532"/>
    </source>
</evidence>
<keyword evidence="11" id="KW-0325">Glycoprotein</keyword>
<evidence type="ECO:0000256" key="12">
    <source>
        <dbReference type="SAM" id="Phobius"/>
    </source>
</evidence>
<protein>
    <submittedName>
        <fullName evidence="13">Uncharacterized protein</fullName>
    </submittedName>
</protein>
<name>A0ABQ8TCC8_PERAM</name>
<evidence type="ECO:0000256" key="6">
    <source>
        <dbReference type="ARBA" id="ARBA00022725"/>
    </source>
</evidence>
<proteinExistence type="inferred from homology"/>
<keyword evidence="7 12" id="KW-1133">Transmembrane helix</keyword>
<evidence type="ECO:0000256" key="9">
    <source>
        <dbReference type="ARBA" id="ARBA00023157"/>
    </source>
</evidence>
<feature type="transmembrane region" description="Helical" evidence="12">
    <location>
        <begin position="444"/>
        <end position="463"/>
    </location>
</feature>
<keyword evidence="4" id="KW-0716">Sensory transduction</keyword>
<evidence type="ECO:0000256" key="3">
    <source>
        <dbReference type="ARBA" id="ARBA00022475"/>
    </source>
</evidence>
<reference evidence="13 14" key="1">
    <citation type="journal article" date="2022" name="Allergy">
        <title>Genome assembly and annotation of Periplaneta americana reveal a comprehensive cockroach allergen profile.</title>
        <authorList>
            <person name="Wang L."/>
            <person name="Xiong Q."/>
            <person name="Saelim N."/>
            <person name="Wang L."/>
            <person name="Nong W."/>
            <person name="Wan A.T."/>
            <person name="Shi M."/>
            <person name="Liu X."/>
            <person name="Cao Q."/>
            <person name="Hui J.H.L."/>
            <person name="Sookrung N."/>
            <person name="Leung T.F."/>
            <person name="Tungtrongchitr A."/>
            <person name="Tsui S.K.W."/>
        </authorList>
    </citation>
    <scope>NUCLEOTIDE SEQUENCE [LARGE SCALE GENOMIC DNA]</scope>
    <source>
        <strain evidence="13">PWHHKU_190912</strain>
    </source>
</reference>
<evidence type="ECO:0000256" key="5">
    <source>
        <dbReference type="ARBA" id="ARBA00022692"/>
    </source>
</evidence>
<evidence type="ECO:0000313" key="13">
    <source>
        <dbReference type="EMBL" id="KAJ4443736.1"/>
    </source>
</evidence>
<dbReference type="EMBL" id="JAJSOF020000013">
    <property type="protein sequence ID" value="KAJ4443736.1"/>
    <property type="molecule type" value="Genomic_DNA"/>
</dbReference>
<dbReference type="Proteomes" id="UP001148838">
    <property type="component" value="Unassembled WGS sequence"/>
</dbReference>
<keyword evidence="6" id="KW-0552">Olfaction</keyword>
<gene>
    <name evidence="13" type="ORF">ANN_05514</name>
</gene>
<comment type="subcellular location">
    <subcellularLocation>
        <location evidence="1">Cell membrane</location>
        <topology evidence="1">Multi-pass membrane protein</topology>
    </subcellularLocation>
</comment>
<evidence type="ECO:0000256" key="4">
    <source>
        <dbReference type="ARBA" id="ARBA00022606"/>
    </source>
</evidence>
<keyword evidence="10" id="KW-0675">Receptor</keyword>
<evidence type="ECO:0000256" key="8">
    <source>
        <dbReference type="ARBA" id="ARBA00023136"/>
    </source>
</evidence>
<organism evidence="13 14">
    <name type="scientific">Periplaneta americana</name>
    <name type="common">American cockroach</name>
    <name type="synonym">Blatta americana</name>
    <dbReference type="NCBI Taxonomy" id="6978"/>
    <lineage>
        <taxon>Eukaryota</taxon>
        <taxon>Metazoa</taxon>
        <taxon>Ecdysozoa</taxon>
        <taxon>Arthropoda</taxon>
        <taxon>Hexapoda</taxon>
        <taxon>Insecta</taxon>
        <taxon>Pterygota</taxon>
        <taxon>Neoptera</taxon>
        <taxon>Polyneoptera</taxon>
        <taxon>Dictyoptera</taxon>
        <taxon>Blattodea</taxon>
        <taxon>Blattoidea</taxon>
        <taxon>Blattidae</taxon>
        <taxon>Blattinae</taxon>
        <taxon>Periplaneta</taxon>
    </lineage>
</organism>
<evidence type="ECO:0000313" key="14">
    <source>
        <dbReference type="Proteomes" id="UP001148838"/>
    </source>
</evidence>
<evidence type="ECO:0000256" key="7">
    <source>
        <dbReference type="ARBA" id="ARBA00022989"/>
    </source>
</evidence>
<accession>A0ABQ8TCC8</accession>
<dbReference type="InterPro" id="IPR002159">
    <property type="entry name" value="CD36_fam"/>
</dbReference>
<keyword evidence="8 12" id="KW-0472">Membrane</keyword>
<dbReference type="Pfam" id="PF01130">
    <property type="entry name" value="CD36"/>
    <property type="match status" value="2"/>
</dbReference>
<feature type="non-terminal residue" evidence="13">
    <location>
        <position position="1"/>
    </location>
</feature>
<evidence type="ECO:0000256" key="10">
    <source>
        <dbReference type="ARBA" id="ARBA00023170"/>
    </source>
</evidence>
<comment type="similarity">
    <text evidence="2">Belongs to the CD36 family.</text>
</comment>
<keyword evidence="9" id="KW-1015">Disulfide bond</keyword>
<dbReference type="PANTHER" id="PTHR11923:SF69">
    <property type="entry name" value="SENSORY NEURON MEMBRANE PROTEIN 1"/>
    <property type="match status" value="1"/>
</dbReference>
<sequence>FYREKYEIEDEVNDTLSYLQNSTYYFSQEKSGNLSEDDVVTFLNVALVGTAQKVKDRFGFALDMMGPIVQELFTPSDTIFLTGTVREVLWDGLEVINCNGGKSSMAETVCGMVKPNLPVMVSEHEPGVFKAALFRHKNNTNDGRYRISRGLTNNRNLGEIEDWNGDTELSVWAGAECNMINGTDSTIFPPFWTPNDKLYIFVADVCRSLYAEFESEIEWKGVKALHYTGSRHNMQDPEKYPPNKCFCLLESESRPLRCLKEGVLNLINCLGVSIIASFPHLYNASMDYREYAEGLFPDRMKHQTFIDIEPVSISRHGIICEGEALLSRHFIDIVSIVLLFSYIFHICNLYVKRKNWTCSSFHAIKQMKLITMLFSDQQKTGTPLRGAKRMQFNMFLTRIEQLTVLTNVSEGLFPLLWIEEGAELDDKNLALVKKLYTAMFIMKVMKWVLLAAGVLLMCFSLYVCLFKKTDSKNVIRIQDSNRVMVSYDNKAYGTHKSEALNDTLTISDINDFIHNDKNGVKKRKSDMFPGKSHSRMFKNRTEESVGLGAGDPNKTVTLGNVFM</sequence>
<evidence type="ECO:0000256" key="11">
    <source>
        <dbReference type="ARBA" id="ARBA00023180"/>
    </source>
</evidence>
<evidence type="ECO:0000256" key="1">
    <source>
        <dbReference type="ARBA" id="ARBA00004651"/>
    </source>
</evidence>
<keyword evidence="14" id="KW-1185">Reference proteome</keyword>
<keyword evidence="3" id="KW-1003">Cell membrane</keyword>
<keyword evidence="5 12" id="KW-0812">Transmembrane</keyword>